<reference evidence="12" key="1">
    <citation type="submission" date="2020-06" db="EMBL/GenBank/DDBJ databases">
        <title>WGS assembly of Ceratodon purpureus strain R40.</title>
        <authorList>
            <person name="Carey S.B."/>
            <person name="Jenkins J."/>
            <person name="Shu S."/>
            <person name="Lovell J.T."/>
            <person name="Sreedasyam A."/>
            <person name="Maumus F."/>
            <person name="Tiley G.P."/>
            <person name="Fernandez-Pozo N."/>
            <person name="Barry K."/>
            <person name="Chen C."/>
            <person name="Wang M."/>
            <person name="Lipzen A."/>
            <person name="Daum C."/>
            <person name="Saski C.A."/>
            <person name="Payton A.C."/>
            <person name="Mcbreen J.C."/>
            <person name="Conrad R.E."/>
            <person name="Kollar L.M."/>
            <person name="Olsson S."/>
            <person name="Huttunen S."/>
            <person name="Landis J.B."/>
            <person name="Wickett N.J."/>
            <person name="Johnson M.G."/>
            <person name="Rensing S.A."/>
            <person name="Grimwood J."/>
            <person name="Schmutz J."/>
            <person name="Mcdaniel S.F."/>
        </authorList>
    </citation>
    <scope>NUCLEOTIDE SEQUENCE</scope>
    <source>
        <strain evidence="12">R40</strain>
    </source>
</reference>
<dbReference type="PANTHER" id="PTHR33146">
    <property type="entry name" value="ENDONUCLEASE 4"/>
    <property type="match status" value="1"/>
</dbReference>
<feature type="chain" id="PRO_5035885914" description="Aspergillus nuclease S1" evidence="11">
    <location>
        <begin position="26"/>
        <end position="314"/>
    </location>
</feature>
<dbReference type="EC" id="3.1.30.1" evidence="3"/>
<keyword evidence="7" id="KW-0255">Endonuclease</keyword>
<dbReference type="GO" id="GO:0000014">
    <property type="term" value="F:single-stranded DNA endodeoxyribonuclease activity"/>
    <property type="evidence" value="ECO:0007669"/>
    <property type="project" value="UniProtKB-ARBA"/>
</dbReference>
<keyword evidence="6 11" id="KW-0732">Signal</keyword>
<evidence type="ECO:0000313" key="13">
    <source>
        <dbReference type="Proteomes" id="UP000822688"/>
    </source>
</evidence>
<comment type="catalytic activity">
    <reaction evidence="1">
        <text>Endonucleolytic cleavage to 5'-phosphomononucleotide and 5'-phosphooligonucleotide end-products.</text>
        <dbReference type="EC" id="3.1.30.1"/>
    </reaction>
</comment>
<evidence type="ECO:0000256" key="11">
    <source>
        <dbReference type="SAM" id="SignalP"/>
    </source>
</evidence>
<dbReference type="OrthoDB" id="441446at2759"/>
<evidence type="ECO:0000256" key="5">
    <source>
        <dbReference type="ARBA" id="ARBA00022723"/>
    </source>
</evidence>
<name>A0A8T0IAZ9_CERPU</name>
<keyword evidence="8" id="KW-0378">Hydrolase</keyword>
<keyword evidence="13" id="KW-1185">Reference proteome</keyword>
<evidence type="ECO:0000256" key="8">
    <source>
        <dbReference type="ARBA" id="ARBA00022801"/>
    </source>
</evidence>
<evidence type="ECO:0000256" key="2">
    <source>
        <dbReference type="ARBA" id="ARBA00009547"/>
    </source>
</evidence>
<dbReference type="PANTHER" id="PTHR33146:SF26">
    <property type="entry name" value="ENDONUCLEASE 4"/>
    <property type="match status" value="1"/>
</dbReference>
<dbReference type="Proteomes" id="UP000822688">
    <property type="component" value="Chromosome 4"/>
</dbReference>
<accession>A0A8T0IAZ9</accession>
<evidence type="ECO:0000256" key="6">
    <source>
        <dbReference type="ARBA" id="ARBA00022729"/>
    </source>
</evidence>
<dbReference type="InterPro" id="IPR003154">
    <property type="entry name" value="S1/P1nuclease"/>
</dbReference>
<dbReference type="Pfam" id="PF02265">
    <property type="entry name" value="S1-P1_nuclease"/>
    <property type="match status" value="1"/>
</dbReference>
<organism evidence="12 13">
    <name type="scientific">Ceratodon purpureus</name>
    <name type="common">Fire moss</name>
    <name type="synonym">Dicranum purpureum</name>
    <dbReference type="NCBI Taxonomy" id="3225"/>
    <lineage>
        <taxon>Eukaryota</taxon>
        <taxon>Viridiplantae</taxon>
        <taxon>Streptophyta</taxon>
        <taxon>Embryophyta</taxon>
        <taxon>Bryophyta</taxon>
        <taxon>Bryophytina</taxon>
        <taxon>Bryopsida</taxon>
        <taxon>Dicranidae</taxon>
        <taxon>Pseudoditrichales</taxon>
        <taxon>Ditrichaceae</taxon>
        <taxon>Ceratodon</taxon>
    </lineage>
</organism>
<evidence type="ECO:0000256" key="1">
    <source>
        <dbReference type="ARBA" id="ARBA00000245"/>
    </source>
</evidence>
<dbReference type="SUPFAM" id="SSF48537">
    <property type="entry name" value="Phospholipase C/P1 nuclease"/>
    <property type="match status" value="1"/>
</dbReference>
<protein>
    <recommendedName>
        <fullName evidence="3">Aspergillus nuclease S1</fullName>
        <ecNumber evidence="3">3.1.30.1</ecNumber>
    </recommendedName>
</protein>
<evidence type="ECO:0000256" key="10">
    <source>
        <dbReference type="ARBA" id="ARBA00023180"/>
    </source>
</evidence>
<dbReference type="FunFam" id="1.10.575.10:FF:000002">
    <property type="entry name" value="Endonuclease 2"/>
    <property type="match status" value="1"/>
</dbReference>
<feature type="signal peptide" evidence="11">
    <location>
        <begin position="1"/>
        <end position="25"/>
    </location>
</feature>
<evidence type="ECO:0000313" key="12">
    <source>
        <dbReference type="EMBL" id="KAG0580117.1"/>
    </source>
</evidence>
<dbReference type="Gene3D" id="1.10.575.10">
    <property type="entry name" value="P1 Nuclease"/>
    <property type="match status" value="1"/>
</dbReference>
<dbReference type="CDD" id="cd11010">
    <property type="entry name" value="S1-P1_nuclease"/>
    <property type="match status" value="1"/>
</dbReference>
<dbReference type="GO" id="GO:0046872">
    <property type="term" value="F:metal ion binding"/>
    <property type="evidence" value="ECO:0007669"/>
    <property type="project" value="UniProtKB-KW"/>
</dbReference>
<dbReference type="AlphaFoldDB" id="A0A8T0IAZ9"/>
<sequence>MMAAWIMATAIGVIVLLLQFHVKQAVAWGAAGHLITCLIAEPLLYEPAENAIAKLLPESANGNLASLCNWPDEVRWMSKYKWTRELHWVNTPDQDCKYDYNRDCHDSLGRKDVCVAGAINKFTQQLSDYTKNHTTKNQNTTEALLFLAHFVGDIHQPLHAGFRSDGGGNNVSVHWYRRKTNLHNVWDTEFVEKALKEKFNSDPTVMADSILNNITDQWASEVDSWGLCRNNKLACPDTYATEGINLACRWAYKGATPGTTLGDSYYISRFPIVERSLAKGGVRLAAILNGIFDPDAPQRSPVLLTPKGRHMNTP</sequence>
<gene>
    <name evidence="12" type="ORF">KC19_4G148000</name>
</gene>
<dbReference type="InterPro" id="IPR008947">
    <property type="entry name" value="PLipase_C/P1_nuclease_dom_sf"/>
</dbReference>
<evidence type="ECO:0000256" key="7">
    <source>
        <dbReference type="ARBA" id="ARBA00022759"/>
    </source>
</evidence>
<keyword evidence="9" id="KW-1015">Disulfide bond</keyword>
<dbReference type="GO" id="GO:0003676">
    <property type="term" value="F:nucleic acid binding"/>
    <property type="evidence" value="ECO:0007669"/>
    <property type="project" value="InterPro"/>
</dbReference>
<evidence type="ECO:0000256" key="3">
    <source>
        <dbReference type="ARBA" id="ARBA00012562"/>
    </source>
</evidence>
<comment type="caution">
    <text evidence="12">The sequence shown here is derived from an EMBL/GenBank/DDBJ whole genome shotgun (WGS) entry which is preliminary data.</text>
</comment>
<dbReference type="GO" id="GO:0006308">
    <property type="term" value="P:DNA catabolic process"/>
    <property type="evidence" value="ECO:0007669"/>
    <property type="project" value="InterPro"/>
</dbReference>
<evidence type="ECO:0000256" key="4">
    <source>
        <dbReference type="ARBA" id="ARBA00022722"/>
    </source>
</evidence>
<proteinExistence type="inferred from homology"/>
<evidence type="ECO:0000256" key="9">
    <source>
        <dbReference type="ARBA" id="ARBA00023157"/>
    </source>
</evidence>
<comment type="similarity">
    <text evidence="2">Belongs to the nuclease type I family.</text>
</comment>
<keyword evidence="5" id="KW-0479">Metal-binding</keyword>
<dbReference type="EMBL" id="CM026424">
    <property type="protein sequence ID" value="KAG0580117.1"/>
    <property type="molecule type" value="Genomic_DNA"/>
</dbReference>
<keyword evidence="4" id="KW-0540">Nuclease</keyword>
<keyword evidence="10" id="KW-0325">Glycoprotein</keyword>
<dbReference type="GO" id="GO:0004521">
    <property type="term" value="F:RNA endonuclease activity"/>
    <property type="evidence" value="ECO:0007669"/>
    <property type="project" value="UniProtKB-ARBA"/>
</dbReference>